<protein>
    <submittedName>
        <fullName evidence="1">Uncharacterized protein</fullName>
    </submittedName>
</protein>
<proteinExistence type="predicted"/>
<dbReference type="EMBL" id="KE647312">
    <property type="protein sequence ID" value="EQB60282.1"/>
    <property type="molecule type" value="Genomic_DNA"/>
</dbReference>
<organism evidence="1 2">
    <name type="scientific">Vairimorpha apis BRL 01</name>
    <dbReference type="NCBI Taxonomy" id="1037528"/>
    <lineage>
        <taxon>Eukaryota</taxon>
        <taxon>Fungi</taxon>
        <taxon>Fungi incertae sedis</taxon>
        <taxon>Microsporidia</taxon>
        <taxon>Nosematidae</taxon>
        <taxon>Vairimorpha</taxon>
    </lineage>
</organism>
<reference evidence="1 2" key="1">
    <citation type="journal article" date="2013" name="BMC Genomics">
        <title>Genome sequencing and comparative genomics of honey bee microsporidia, Nosema apis reveal novel insights into host-parasite interactions.</title>
        <authorList>
            <person name="Chen Yp."/>
            <person name="Pettis J.S."/>
            <person name="Zhao Y."/>
            <person name="Liu X."/>
            <person name="Tallon L.J."/>
            <person name="Sadzewicz L.D."/>
            <person name="Li R."/>
            <person name="Zheng H."/>
            <person name="Huang S."/>
            <person name="Zhang X."/>
            <person name="Hamilton M.C."/>
            <person name="Pernal S.F."/>
            <person name="Melathopoulos A.P."/>
            <person name="Yan X."/>
            <person name="Evans J.D."/>
        </authorList>
    </citation>
    <scope>NUCLEOTIDE SEQUENCE [LARGE SCALE GENOMIC DNA]</scope>
    <source>
        <strain evidence="1 2">BRL 01</strain>
    </source>
</reference>
<keyword evidence="2" id="KW-1185">Reference proteome</keyword>
<accession>T0KY45</accession>
<dbReference type="AlphaFoldDB" id="T0KY45"/>
<dbReference type="Proteomes" id="UP000053780">
    <property type="component" value="Unassembled WGS sequence"/>
</dbReference>
<dbReference type="HOGENOM" id="CLU_1619518_0_0_1"/>
<evidence type="ECO:0000313" key="2">
    <source>
        <dbReference type="Proteomes" id="UP000053780"/>
    </source>
</evidence>
<name>T0KY45_9MICR</name>
<dbReference type="VEuPathDB" id="MicrosporidiaDB:NAPIS_ORF02175"/>
<gene>
    <name evidence="1" type="ORF">NAPIS_ORF02175</name>
</gene>
<evidence type="ECO:0000313" key="1">
    <source>
        <dbReference type="EMBL" id="EQB60282.1"/>
    </source>
</evidence>
<sequence length="164" mass="20146">MVLRANIFDPYDLNGYDYFLKDFKILSNIYALNYPKNLGEKLRYLKGTNVYKYFMCFIYFKVNYDPTEKHLFLTNIKTITETNDNLRDACRNIFDYFKFFIRNRNKIIFIYRNSIKLLDKIHKNLISYDIMKRSRYDIRTNNKFEVQKYGDVNIKYNQKIMIFN</sequence>